<keyword evidence="2" id="KW-1185">Reference proteome</keyword>
<protein>
    <submittedName>
        <fullName evidence="3">Uncharacterized protein</fullName>
    </submittedName>
</protein>
<proteinExistence type="predicted"/>
<sequence length="157" mass="17582">MVMNSAVMVMNSAAAAPDVVLMRNVFAHFHRRSSAVDTGWRLSTVPERNYVNTPQMRSTNSCAGKKLNSTPISEKTKKFLYSDFGEISTSPLSAKASRNLIIFRIIYENDYFKRASNTEEKTNKILEPTGKAKNEMPNKAQKEAIMRPPHDLGTLSP</sequence>
<evidence type="ECO:0000256" key="1">
    <source>
        <dbReference type="SAM" id="MobiDB-lite"/>
    </source>
</evidence>
<accession>A0A915KL86</accession>
<evidence type="ECO:0000313" key="3">
    <source>
        <dbReference type="WBParaSite" id="nRc.2.0.1.t38580-RA"/>
    </source>
</evidence>
<name>A0A915KL86_ROMCU</name>
<organism evidence="2 3">
    <name type="scientific">Romanomermis culicivorax</name>
    <name type="common">Nematode worm</name>
    <dbReference type="NCBI Taxonomy" id="13658"/>
    <lineage>
        <taxon>Eukaryota</taxon>
        <taxon>Metazoa</taxon>
        <taxon>Ecdysozoa</taxon>
        <taxon>Nematoda</taxon>
        <taxon>Enoplea</taxon>
        <taxon>Dorylaimia</taxon>
        <taxon>Mermithida</taxon>
        <taxon>Mermithoidea</taxon>
        <taxon>Mermithidae</taxon>
        <taxon>Romanomermis</taxon>
    </lineage>
</organism>
<dbReference type="WBParaSite" id="nRc.2.0.1.t38580-RA">
    <property type="protein sequence ID" value="nRc.2.0.1.t38580-RA"/>
    <property type="gene ID" value="nRc.2.0.1.g38580"/>
</dbReference>
<reference evidence="3" key="1">
    <citation type="submission" date="2022-11" db="UniProtKB">
        <authorList>
            <consortium name="WormBaseParasite"/>
        </authorList>
    </citation>
    <scope>IDENTIFICATION</scope>
</reference>
<dbReference type="Proteomes" id="UP000887565">
    <property type="component" value="Unplaced"/>
</dbReference>
<dbReference type="AlphaFoldDB" id="A0A915KL86"/>
<feature type="compositionally biased region" description="Basic and acidic residues" evidence="1">
    <location>
        <begin position="122"/>
        <end position="150"/>
    </location>
</feature>
<evidence type="ECO:0000313" key="2">
    <source>
        <dbReference type="Proteomes" id="UP000887565"/>
    </source>
</evidence>
<feature type="region of interest" description="Disordered" evidence="1">
    <location>
        <begin position="122"/>
        <end position="157"/>
    </location>
</feature>